<accession>A0A562L252</accession>
<proteinExistence type="predicted"/>
<dbReference type="RefSeq" id="WP_144899769.1">
    <property type="nucleotide sequence ID" value="NZ_VLKN01000005.1"/>
</dbReference>
<dbReference type="EMBL" id="VLKN01000005">
    <property type="protein sequence ID" value="TWI01715.1"/>
    <property type="molecule type" value="Genomic_DNA"/>
</dbReference>
<feature type="transmembrane region" description="Helical" evidence="1">
    <location>
        <begin position="107"/>
        <end position="127"/>
    </location>
</feature>
<comment type="caution">
    <text evidence="2">The sequence shown here is derived from an EMBL/GenBank/DDBJ whole genome shotgun (WGS) entry which is preliminary data.</text>
</comment>
<dbReference type="Proteomes" id="UP000315167">
    <property type="component" value="Unassembled WGS sequence"/>
</dbReference>
<feature type="transmembrane region" description="Helical" evidence="1">
    <location>
        <begin position="45"/>
        <end position="63"/>
    </location>
</feature>
<dbReference type="AlphaFoldDB" id="A0A562L252"/>
<protein>
    <recommendedName>
        <fullName evidence="4">Transmembrane protein</fullName>
    </recommendedName>
</protein>
<feature type="transmembrane region" description="Helical" evidence="1">
    <location>
        <begin position="69"/>
        <end position="86"/>
    </location>
</feature>
<keyword evidence="1" id="KW-1133">Transmembrane helix</keyword>
<feature type="transmembrane region" description="Helical" evidence="1">
    <location>
        <begin position="143"/>
        <end position="163"/>
    </location>
</feature>
<evidence type="ECO:0000313" key="3">
    <source>
        <dbReference type="Proteomes" id="UP000315167"/>
    </source>
</evidence>
<evidence type="ECO:0000256" key="1">
    <source>
        <dbReference type="SAM" id="Phobius"/>
    </source>
</evidence>
<dbReference type="OrthoDB" id="6028296at2"/>
<feature type="transmembrane region" description="Helical" evidence="1">
    <location>
        <begin position="6"/>
        <end position="24"/>
    </location>
</feature>
<evidence type="ECO:0000313" key="2">
    <source>
        <dbReference type="EMBL" id="TWI01715.1"/>
    </source>
</evidence>
<organism evidence="2 3">
    <name type="scientific">Luteimonas cucumeris</name>
    <dbReference type="NCBI Taxonomy" id="985012"/>
    <lineage>
        <taxon>Bacteria</taxon>
        <taxon>Pseudomonadati</taxon>
        <taxon>Pseudomonadota</taxon>
        <taxon>Gammaproteobacteria</taxon>
        <taxon>Lysobacterales</taxon>
        <taxon>Lysobacteraceae</taxon>
        <taxon>Luteimonas</taxon>
    </lineage>
</organism>
<keyword evidence="1" id="KW-0812">Transmembrane</keyword>
<reference evidence="2 3" key="1">
    <citation type="journal article" date="2015" name="Stand. Genomic Sci.">
        <title>Genomic Encyclopedia of Bacterial and Archaeal Type Strains, Phase III: the genomes of soil and plant-associated and newly described type strains.</title>
        <authorList>
            <person name="Whitman W.B."/>
            <person name="Woyke T."/>
            <person name="Klenk H.P."/>
            <person name="Zhou Y."/>
            <person name="Lilburn T.G."/>
            <person name="Beck B.J."/>
            <person name="De Vos P."/>
            <person name="Vandamme P."/>
            <person name="Eisen J.A."/>
            <person name="Garrity G."/>
            <person name="Hugenholtz P."/>
            <person name="Kyrpides N.C."/>
        </authorList>
    </citation>
    <scope>NUCLEOTIDE SEQUENCE [LARGE SCALE GENOMIC DNA]</scope>
    <source>
        <strain evidence="2 3">CGMCC 1.10821</strain>
    </source>
</reference>
<gene>
    <name evidence="2" type="ORF">IP90_02275</name>
</gene>
<keyword evidence="3" id="KW-1185">Reference proteome</keyword>
<sequence length="180" mass="19773">MKTEFDRWLLAYLGYLVWLCAGLFDFLCHRRSDLPHTSGLAESRLHVVQLGVIGTALLLAMVFEVGKTLVLLTLALVVVHAVVGYLDTRRAFGRRTLLPVEQHLHSVLDMAPIIAWAGLAAVAWPALAGSGWVLALRRPALELQLWIAMLLPALLLCVVPAALEFRAAWVARAATPHRGD</sequence>
<keyword evidence="1" id="KW-0472">Membrane</keyword>
<evidence type="ECO:0008006" key="4">
    <source>
        <dbReference type="Google" id="ProtNLM"/>
    </source>
</evidence>
<name>A0A562L252_9GAMM</name>